<evidence type="ECO:0000313" key="1">
    <source>
        <dbReference type="EMBL" id="GMT27650.1"/>
    </source>
</evidence>
<accession>A0AAV5W7C1</accession>
<organism evidence="1 2">
    <name type="scientific">Pristionchus fissidentatus</name>
    <dbReference type="NCBI Taxonomy" id="1538716"/>
    <lineage>
        <taxon>Eukaryota</taxon>
        <taxon>Metazoa</taxon>
        <taxon>Ecdysozoa</taxon>
        <taxon>Nematoda</taxon>
        <taxon>Chromadorea</taxon>
        <taxon>Rhabditida</taxon>
        <taxon>Rhabditina</taxon>
        <taxon>Diplogasteromorpha</taxon>
        <taxon>Diplogasteroidea</taxon>
        <taxon>Neodiplogasteridae</taxon>
        <taxon>Pristionchus</taxon>
    </lineage>
</organism>
<dbReference type="Proteomes" id="UP001432322">
    <property type="component" value="Unassembled WGS sequence"/>
</dbReference>
<evidence type="ECO:0000313" key="2">
    <source>
        <dbReference type="Proteomes" id="UP001432322"/>
    </source>
</evidence>
<name>A0AAV5W7C1_9BILA</name>
<dbReference type="AlphaFoldDB" id="A0AAV5W7C1"/>
<comment type="caution">
    <text evidence="1">The sequence shown here is derived from an EMBL/GenBank/DDBJ whole genome shotgun (WGS) entry which is preliminary data.</text>
</comment>
<sequence length="60" mass="7011">MEDHSFKMIVTRPSGGIIHLQYLQSSAVNSSHFLDSDSPQKWTNHRRIYSTHQRLQLSKD</sequence>
<gene>
    <name evidence="1" type="ORF">PFISCL1PPCAC_18947</name>
</gene>
<dbReference type="EMBL" id="BTSY01000005">
    <property type="protein sequence ID" value="GMT27650.1"/>
    <property type="molecule type" value="Genomic_DNA"/>
</dbReference>
<protein>
    <submittedName>
        <fullName evidence="1">Uncharacterized protein</fullName>
    </submittedName>
</protein>
<reference evidence="1" key="1">
    <citation type="submission" date="2023-10" db="EMBL/GenBank/DDBJ databases">
        <title>Genome assembly of Pristionchus species.</title>
        <authorList>
            <person name="Yoshida K."/>
            <person name="Sommer R.J."/>
        </authorList>
    </citation>
    <scope>NUCLEOTIDE SEQUENCE</scope>
    <source>
        <strain evidence="1">RS5133</strain>
    </source>
</reference>
<proteinExistence type="predicted"/>
<keyword evidence="2" id="KW-1185">Reference proteome</keyword>